<accession>A0A9W4E166</accession>
<dbReference type="Proteomes" id="UP001152519">
    <property type="component" value="Unassembled WGS sequence"/>
</dbReference>
<keyword evidence="2" id="KW-1185">Reference proteome</keyword>
<reference evidence="1" key="1">
    <citation type="submission" date="2021-05" db="EMBL/GenBank/DDBJ databases">
        <authorList>
            <person name="Arsene-Ploetze F."/>
        </authorList>
    </citation>
    <scope>NUCLEOTIDE SEQUENCE</scope>
    <source>
        <strain evidence="1">DSM 42138</strain>
    </source>
</reference>
<protein>
    <submittedName>
        <fullName evidence="1">Uncharacterized protein</fullName>
    </submittedName>
</protein>
<dbReference type="EMBL" id="CAJSLV010000024">
    <property type="protein sequence ID" value="CAG6391370.1"/>
    <property type="molecule type" value="Genomic_DNA"/>
</dbReference>
<evidence type="ECO:0000313" key="1">
    <source>
        <dbReference type="EMBL" id="CAG6391370.1"/>
    </source>
</evidence>
<comment type="caution">
    <text evidence="1">The sequence shown here is derived from an EMBL/GenBank/DDBJ whole genome shotgun (WGS) entry which is preliminary data.</text>
</comment>
<organism evidence="1 2">
    <name type="scientific">Actinacidiphila cocklensis</name>
    <dbReference type="NCBI Taxonomy" id="887465"/>
    <lineage>
        <taxon>Bacteria</taxon>
        <taxon>Bacillati</taxon>
        <taxon>Actinomycetota</taxon>
        <taxon>Actinomycetes</taxon>
        <taxon>Kitasatosporales</taxon>
        <taxon>Streptomycetaceae</taxon>
        <taxon>Actinacidiphila</taxon>
    </lineage>
</organism>
<name>A0A9W4E166_9ACTN</name>
<proteinExistence type="predicted"/>
<sequence>MIIGQVVEITKVRSYPVSQITDREA</sequence>
<dbReference type="AlphaFoldDB" id="A0A9W4E166"/>
<evidence type="ECO:0000313" key="2">
    <source>
        <dbReference type="Proteomes" id="UP001152519"/>
    </source>
</evidence>
<gene>
    <name evidence="1" type="ORF">SCOCK_120006</name>
</gene>